<accession>A0A8H8CRS3</accession>
<comment type="caution">
    <text evidence="2">The sequence shown here is derived from an EMBL/GenBank/DDBJ whole genome shotgun (WGS) entry which is preliminary data.</text>
</comment>
<sequence length="332" mass="37053">MAMVTRSSSTSRRKSYVALTPPPRDHFPGGAALEEVVHDKSNGNRSYIRKFTVLPESLVVRSISQLPCLRRVIWRRRSRTHEYNVRAIANPFQRDAVLIQTRGQQVYSDIDMCTRCQSGLGPFSTCVVARTSNGEYPSSGACGNCIWRGLACKCSFRDAFNGDSEEEWQHESEDEDEDEDDEDDEDDHEENEEQESYLQSPPPSPDSKTRTIHRITKAASKKPPRPLSKSNSRIKSKNRPQQAEPRTASRAKGHSSVAVVIPSPSKSTGKGIGKGIGKKTKPAGQKYFKIPAGLSPNTAEDIRHAIDELNAIRTKLYARLELLECVQLAGWE</sequence>
<organism evidence="2 3">
    <name type="scientific">Ajellomyces capsulatus</name>
    <name type="common">Darling's disease fungus</name>
    <name type="synonym">Histoplasma capsulatum</name>
    <dbReference type="NCBI Taxonomy" id="5037"/>
    <lineage>
        <taxon>Eukaryota</taxon>
        <taxon>Fungi</taxon>
        <taxon>Dikarya</taxon>
        <taxon>Ascomycota</taxon>
        <taxon>Pezizomycotina</taxon>
        <taxon>Eurotiomycetes</taxon>
        <taxon>Eurotiomycetidae</taxon>
        <taxon>Onygenales</taxon>
        <taxon>Ajellomycetaceae</taxon>
        <taxon>Histoplasma</taxon>
    </lineage>
</organism>
<dbReference type="VEuPathDB" id="FungiDB:I7I52_11026"/>
<name>A0A8H8CRS3_AJECA</name>
<proteinExistence type="predicted"/>
<feature type="compositionally biased region" description="Low complexity" evidence="1">
    <location>
        <begin position="1"/>
        <end position="10"/>
    </location>
</feature>
<dbReference type="Proteomes" id="UP000670092">
    <property type="component" value="Unassembled WGS sequence"/>
</dbReference>
<feature type="region of interest" description="Disordered" evidence="1">
    <location>
        <begin position="1"/>
        <end position="21"/>
    </location>
</feature>
<dbReference type="InterPro" id="IPR022190">
    <property type="entry name" value="DUF3716"/>
</dbReference>
<evidence type="ECO:0000256" key="1">
    <source>
        <dbReference type="SAM" id="MobiDB-lite"/>
    </source>
</evidence>
<dbReference type="EMBL" id="JAEVHI010000007">
    <property type="protein sequence ID" value="KAG5287299.1"/>
    <property type="molecule type" value="Genomic_DNA"/>
</dbReference>
<reference evidence="2 3" key="1">
    <citation type="submission" date="2021-01" db="EMBL/GenBank/DDBJ databases">
        <title>Chromosome-level genome assembly of a human fungal pathogen reveals clustering of transcriptionally co-regulated genes.</title>
        <authorList>
            <person name="Voorhies M."/>
            <person name="Cohen S."/>
            <person name="Shea T.P."/>
            <person name="Petrus S."/>
            <person name="Munoz J.F."/>
            <person name="Poplawski S."/>
            <person name="Goldman W.E."/>
            <person name="Michael T."/>
            <person name="Cuomo C.A."/>
            <person name="Sil A."/>
            <person name="Beyhan S."/>
        </authorList>
    </citation>
    <scope>NUCLEOTIDE SEQUENCE [LARGE SCALE GENOMIC DNA]</scope>
    <source>
        <strain evidence="2 3">G184AR</strain>
    </source>
</reference>
<gene>
    <name evidence="2" type="ORF">I7I52_11026</name>
</gene>
<dbReference type="Pfam" id="PF12511">
    <property type="entry name" value="DUF3716"/>
    <property type="match status" value="1"/>
</dbReference>
<evidence type="ECO:0000313" key="2">
    <source>
        <dbReference type="EMBL" id="KAG5287299.1"/>
    </source>
</evidence>
<dbReference type="OrthoDB" id="4188664at2759"/>
<dbReference type="AlphaFoldDB" id="A0A8H8CRS3"/>
<feature type="compositionally biased region" description="Basic residues" evidence="1">
    <location>
        <begin position="210"/>
        <end position="224"/>
    </location>
</feature>
<feature type="region of interest" description="Disordered" evidence="1">
    <location>
        <begin position="164"/>
        <end position="284"/>
    </location>
</feature>
<feature type="compositionally biased region" description="Acidic residues" evidence="1">
    <location>
        <begin position="164"/>
        <end position="195"/>
    </location>
</feature>
<evidence type="ECO:0000313" key="3">
    <source>
        <dbReference type="Proteomes" id="UP000670092"/>
    </source>
</evidence>
<protein>
    <submittedName>
        <fullName evidence="2">DUF3716 superfamily domain-containing protein</fullName>
    </submittedName>
</protein>